<sequence length="137" mass="15830">MGFFDSSHGNAKWPLDYSCHIRNIDGQSEVFNSSIKIIQNCNIEIPSSAVRRPKTRMFIKRYWSFPITTFALSTFERTNKRLKKRNKVSFPLHDGNEEKNHRGTPENLSDFVLFMFSCLCLRGPGMDIVGNLRNLQA</sequence>
<dbReference type="EMBL" id="CAQQ02171247">
    <property type="status" value="NOT_ANNOTATED_CDS"/>
    <property type="molecule type" value="Genomic_DNA"/>
</dbReference>
<accession>T1GWC9</accession>
<dbReference type="Proteomes" id="UP000015102">
    <property type="component" value="Unassembled WGS sequence"/>
</dbReference>
<organism evidence="1 2">
    <name type="scientific">Megaselia scalaris</name>
    <name type="common">Humpbacked fly</name>
    <name type="synonym">Phora scalaris</name>
    <dbReference type="NCBI Taxonomy" id="36166"/>
    <lineage>
        <taxon>Eukaryota</taxon>
        <taxon>Metazoa</taxon>
        <taxon>Ecdysozoa</taxon>
        <taxon>Arthropoda</taxon>
        <taxon>Hexapoda</taxon>
        <taxon>Insecta</taxon>
        <taxon>Pterygota</taxon>
        <taxon>Neoptera</taxon>
        <taxon>Endopterygota</taxon>
        <taxon>Diptera</taxon>
        <taxon>Brachycera</taxon>
        <taxon>Muscomorpha</taxon>
        <taxon>Platypezoidea</taxon>
        <taxon>Phoridae</taxon>
        <taxon>Megaseliini</taxon>
        <taxon>Megaselia</taxon>
    </lineage>
</organism>
<reference evidence="1" key="2">
    <citation type="submission" date="2015-06" db="UniProtKB">
        <authorList>
            <consortium name="EnsemblMetazoa"/>
        </authorList>
    </citation>
    <scope>IDENTIFICATION</scope>
</reference>
<name>T1GWC9_MEGSC</name>
<keyword evidence="2" id="KW-1185">Reference proteome</keyword>
<dbReference type="HOGENOM" id="CLU_1867444_0_0_1"/>
<proteinExistence type="predicted"/>
<protein>
    <submittedName>
        <fullName evidence="1">Uncharacterized protein</fullName>
    </submittedName>
</protein>
<dbReference type="EnsemblMetazoa" id="MESCA008102-RA">
    <property type="protein sequence ID" value="MESCA008102-PA"/>
    <property type="gene ID" value="MESCA008102"/>
</dbReference>
<dbReference type="EMBL" id="CAQQ02171248">
    <property type="status" value="NOT_ANNOTATED_CDS"/>
    <property type="molecule type" value="Genomic_DNA"/>
</dbReference>
<evidence type="ECO:0000313" key="2">
    <source>
        <dbReference type="Proteomes" id="UP000015102"/>
    </source>
</evidence>
<reference evidence="2" key="1">
    <citation type="submission" date="2013-02" db="EMBL/GenBank/DDBJ databases">
        <authorList>
            <person name="Hughes D."/>
        </authorList>
    </citation>
    <scope>NUCLEOTIDE SEQUENCE</scope>
    <source>
        <strain>Durham</strain>
        <strain evidence="2">NC isolate 2 -- Noor lab</strain>
    </source>
</reference>
<dbReference type="AlphaFoldDB" id="T1GWC9"/>
<evidence type="ECO:0000313" key="1">
    <source>
        <dbReference type="EnsemblMetazoa" id="MESCA008102-PA"/>
    </source>
</evidence>